<dbReference type="InterPro" id="IPR041664">
    <property type="entry name" value="AAA_16"/>
</dbReference>
<dbReference type="SMART" id="SM00421">
    <property type="entry name" value="HTH_LUXR"/>
    <property type="match status" value="1"/>
</dbReference>
<name>A0A5D3FVZ4_9ACTN</name>
<reference evidence="4 5" key="1">
    <citation type="submission" date="2019-08" db="EMBL/GenBank/DDBJ databases">
        <title>Actinomadura sp. nov. CYP1-5 isolated from mountain soil.</title>
        <authorList>
            <person name="Songsumanus A."/>
            <person name="Kuncharoen N."/>
            <person name="Kudo T."/>
            <person name="Yuki M."/>
            <person name="Igarashi Y."/>
            <person name="Tanasupawat S."/>
        </authorList>
    </citation>
    <scope>NUCLEOTIDE SEQUENCE [LARGE SCALE GENOMIC DNA]</scope>
    <source>
        <strain evidence="4 5">CYP1-5</strain>
    </source>
</reference>
<dbReference type="EMBL" id="VSRQ01000001">
    <property type="protein sequence ID" value="TYK53027.1"/>
    <property type="molecule type" value="Genomic_DNA"/>
</dbReference>
<dbReference type="InterPro" id="IPR011990">
    <property type="entry name" value="TPR-like_helical_dom_sf"/>
</dbReference>
<keyword evidence="5" id="KW-1185">Reference proteome</keyword>
<dbReference type="PANTHER" id="PTHR16305:SF35">
    <property type="entry name" value="TRANSCRIPTIONAL ACTIVATOR DOMAIN"/>
    <property type="match status" value="1"/>
</dbReference>
<dbReference type="GO" id="GO:0004016">
    <property type="term" value="F:adenylate cyclase activity"/>
    <property type="evidence" value="ECO:0007669"/>
    <property type="project" value="TreeGrafter"/>
</dbReference>
<dbReference type="InterPro" id="IPR036388">
    <property type="entry name" value="WH-like_DNA-bd_sf"/>
</dbReference>
<keyword evidence="1" id="KW-0547">Nucleotide-binding</keyword>
<dbReference type="InterPro" id="IPR016032">
    <property type="entry name" value="Sig_transdc_resp-reg_C-effctor"/>
</dbReference>
<dbReference type="Gene3D" id="1.10.10.10">
    <property type="entry name" value="Winged helix-like DNA-binding domain superfamily/Winged helix DNA-binding domain"/>
    <property type="match status" value="1"/>
</dbReference>
<keyword evidence="2" id="KW-0067">ATP-binding</keyword>
<organism evidence="4 5">
    <name type="scientific">Actinomadura decatromicini</name>
    <dbReference type="NCBI Taxonomy" id="2604572"/>
    <lineage>
        <taxon>Bacteria</taxon>
        <taxon>Bacillati</taxon>
        <taxon>Actinomycetota</taxon>
        <taxon>Actinomycetes</taxon>
        <taxon>Streptosporangiales</taxon>
        <taxon>Thermomonosporaceae</taxon>
        <taxon>Actinomadura</taxon>
    </lineage>
</organism>
<dbReference type="Proteomes" id="UP000323505">
    <property type="component" value="Unassembled WGS sequence"/>
</dbReference>
<dbReference type="Pfam" id="PF13191">
    <property type="entry name" value="AAA_16"/>
    <property type="match status" value="1"/>
</dbReference>
<evidence type="ECO:0000259" key="3">
    <source>
        <dbReference type="PROSITE" id="PS50043"/>
    </source>
</evidence>
<feature type="domain" description="HTH luxR-type" evidence="3">
    <location>
        <begin position="880"/>
        <end position="945"/>
    </location>
</feature>
<dbReference type="GO" id="GO:0005737">
    <property type="term" value="C:cytoplasm"/>
    <property type="evidence" value="ECO:0007669"/>
    <property type="project" value="TreeGrafter"/>
</dbReference>
<dbReference type="Gene3D" id="1.25.40.10">
    <property type="entry name" value="Tetratricopeptide repeat domain"/>
    <property type="match status" value="1"/>
</dbReference>
<dbReference type="Pfam" id="PF00196">
    <property type="entry name" value="GerE"/>
    <property type="match status" value="1"/>
</dbReference>
<dbReference type="PRINTS" id="PR00038">
    <property type="entry name" value="HTHLUXR"/>
</dbReference>
<dbReference type="AlphaFoldDB" id="A0A5D3FVZ4"/>
<accession>A0A5D3FVZ4</accession>
<dbReference type="Gene3D" id="3.40.50.300">
    <property type="entry name" value="P-loop containing nucleotide triphosphate hydrolases"/>
    <property type="match status" value="1"/>
</dbReference>
<dbReference type="GO" id="GO:0003677">
    <property type="term" value="F:DNA binding"/>
    <property type="evidence" value="ECO:0007669"/>
    <property type="project" value="InterPro"/>
</dbReference>
<dbReference type="CDD" id="cd06170">
    <property type="entry name" value="LuxR_C_like"/>
    <property type="match status" value="1"/>
</dbReference>
<dbReference type="SUPFAM" id="SSF48452">
    <property type="entry name" value="TPR-like"/>
    <property type="match status" value="1"/>
</dbReference>
<dbReference type="RefSeq" id="WP_148757614.1">
    <property type="nucleotide sequence ID" value="NZ_VSRQ01000001.1"/>
</dbReference>
<dbReference type="PROSITE" id="PS50043">
    <property type="entry name" value="HTH_LUXR_2"/>
    <property type="match status" value="1"/>
</dbReference>
<dbReference type="GO" id="GO:0006355">
    <property type="term" value="P:regulation of DNA-templated transcription"/>
    <property type="evidence" value="ECO:0007669"/>
    <property type="project" value="InterPro"/>
</dbReference>
<sequence length="956" mass="103205">MGLTAEPDHSDSGRPDLIGRRSEIHRLRRFVDRVRHGTAGALQLTGDPGVGKTALLEYVAALATSTGITVLRATGSQFEADIPYAALHQLLHPCLDELPHLSPPLADALTVALGLRQGPPPTTLLVANAVLALLHHVAEQRPLLLLVDDLPWLDRTSALALGMAARRLDDRPVALLAACRTGEPSFFDHAHLPITPIDPLSDDAAAALLSSRYPAMTPRVRRRLLEAALGNPLALLELPVSLGELTRTGAGPLPQALPLTRRLQNVFASRLQTLPAPVHDLLLLAVLDGTGDLRLIRAIAADRAARRPGDLDGDLDGDLGGEHAADGLCLAEQTGLVRADEISERLTFRHPLIRSAIVEMSTSEQRRRAHAELADRLADQPERYAWHLAAATTGPDEKIAAVLQRVAHTNLLRGDSLGAVTQLLRAADLSPTGHGRSERLAEAAYLGSVVTGDLHEAPHLLEQAHLAHPGPGGPLPTALADAYLLLNRDGDIDSAYRLLTTAVHHLDDPRDGHHNTLWEVLYTLIMICFFSGRADLWPPVQHLVDQLRPRPPEILAILSRTFSDPARLTPGMLARAEDSVANLGHHNSPARIIRTGIAVAYLDRLSGCREPLQRAVQHGREGGAVTSAIEALFLLAQDAFHTGRWDEARDLAEEGLRLCATHGYDLLTWPGRLTMGLLAAARGDTPAATGIAQDMEAWAMPRRVGILATYAHHIRGLAALSQADYDTAFHHAAAINPPGTLAPYAPHALWVLHDLIEAATHTGRRDLAAAHIKAARDLDLGRLSPRLRLVLLAGSTLTGLDTDPTDLEAAIKEPGNDRWPFDLARIQLTYGSHLRRARNTSDARRHLTAAADTFHRLGATPWAARADHELRATGISHTTSTTGLASLTPQQLQIARLAAAGHTNKEIAARLFLSPRTVSTHLYQAFPKLGITSRAALRDALTDPPLHENPEPGDER</sequence>
<dbReference type="SUPFAM" id="SSF46894">
    <property type="entry name" value="C-terminal effector domain of the bipartite response regulators"/>
    <property type="match status" value="1"/>
</dbReference>
<evidence type="ECO:0000313" key="5">
    <source>
        <dbReference type="Proteomes" id="UP000323505"/>
    </source>
</evidence>
<gene>
    <name evidence="4" type="ORF">FXF68_04630</name>
</gene>
<dbReference type="GO" id="GO:0005524">
    <property type="term" value="F:ATP binding"/>
    <property type="evidence" value="ECO:0007669"/>
    <property type="project" value="UniProtKB-KW"/>
</dbReference>
<evidence type="ECO:0000256" key="1">
    <source>
        <dbReference type="ARBA" id="ARBA00022741"/>
    </source>
</evidence>
<dbReference type="SUPFAM" id="SSF52540">
    <property type="entry name" value="P-loop containing nucleoside triphosphate hydrolases"/>
    <property type="match status" value="1"/>
</dbReference>
<evidence type="ECO:0000256" key="2">
    <source>
        <dbReference type="ARBA" id="ARBA00022840"/>
    </source>
</evidence>
<dbReference type="InterPro" id="IPR027417">
    <property type="entry name" value="P-loop_NTPase"/>
</dbReference>
<protein>
    <submittedName>
        <fullName evidence="4">AAA family ATPase</fullName>
    </submittedName>
</protein>
<dbReference type="InterPro" id="IPR000792">
    <property type="entry name" value="Tscrpt_reg_LuxR_C"/>
</dbReference>
<evidence type="ECO:0000313" key="4">
    <source>
        <dbReference type="EMBL" id="TYK53027.1"/>
    </source>
</evidence>
<proteinExistence type="predicted"/>
<dbReference type="PANTHER" id="PTHR16305">
    <property type="entry name" value="TESTICULAR SOLUBLE ADENYLYL CYCLASE"/>
    <property type="match status" value="1"/>
</dbReference>
<comment type="caution">
    <text evidence="4">The sequence shown here is derived from an EMBL/GenBank/DDBJ whole genome shotgun (WGS) entry which is preliminary data.</text>
</comment>